<gene>
    <name evidence="1" type="ORF">BD410DRAFT_586002</name>
</gene>
<proteinExistence type="predicted"/>
<keyword evidence="2" id="KW-1185">Reference proteome</keyword>
<dbReference type="VEuPathDB" id="FungiDB:BD410DRAFT_586002"/>
<dbReference type="Proteomes" id="UP000294933">
    <property type="component" value="Unassembled WGS sequence"/>
</dbReference>
<evidence type="ECO:0000313" key="2">
    <source>
        <dbReference type="Proteomes" id="UP000294933"/>
    </source>
</evidence>
<sequence>MRLTAKTFHQNRPVKAIGLIETDAYQSAALIGILSRCQSIRNQTDASTAIQNLAILSFRIHIITDSYVVNGGFRDRPSHVQVFCISDGQVDMVLHCPSGYSPFSIKNIVACPTNRILFFCSCQSLCSIDYSIRCNPVARSHHRYTRSTCIRPI</sequence>
<organism evidence="1 2">
    <name type="scientific">Rickenella mellea</name>
    <dbReference type="NCBI Taxonomy" id="50990"/>
    <lineage>
        <taxon>Eukaryota</taxon>
        <taxon>Fungi</taxon>
        <taxon>Dikarya</taxon>
        <taxon>Basidiomycota</taxon>
        <taxon>Agaricomycotina</taxon>
        <taxon>Agaricomycetes</taxon>
        <taxon>Hymenochaetales</taxon>
        <taxon>Rickenellaceae</taxon>
        <taxon>Rickenella</taxon>
    </lineage>
</organism>
<name>A0A4Y7PPR9_9AGAM</name>
<dbReference type="AlphaFoldDB" id="A0A4Y7PPR9"/>
<accession>A0A4Y7PPR9</accession>
<protein>
    <submittedName>
        <fullName evidence="1">Uncharacterized protein</fullName>
    </submittedName>
</protein>
<evidence type="ECO:0000313" key="1">
    <source>
        <dbReference type="EMBL" id="TDL17021.1"/>
    </source>
</evidence>
<dbReference type="EMBL" id="ML170230">
    <property type="protein sequence ID" value="TDL17021.1"/>
    <property type="molecule type" value="Genomic_DNA"/>
</dbReference>
<reference evidence="1 2" key="1">
    <citation type="submission" date="2018-06" db="EMBL/GenBank/DDBJ databases">
        <title>A transcriptomic atlas of mushroom development highlights an independent origin of complex multicellularity.</title>
        <authorList>
            <consortium name="DOE Joint Genome Institute"/>
            <person name="Krizsan K."/>
            <person name="Almasi E."/>
            <person name="Merenyi Z."/>
            <person name="Sahu N."/>
            <person name="Viragh M."/>
            <person name="Koszo T."/>
            <person name="Mondo S."/>
            <person name="Kiss B."/>
            <person name="Balint B."/>
            <person name="Kues U."/>
            <person name="Barry K."/>
            <person name="Hegedus J.C."/>
            <person name="Henrissat B."/>
            <person name="Johnson J."/>
            <person name="Lipzen A."/>
            <person name="Ohm R."/>
            <person name="Nagy I."/>
            <person name="Pangilinan J."/>
            <person name="Yan J."/>
            <person name="Xiong Y."/>
            <person name="Grigoriev I.V."/>
            <person name="Hibbett D.S."/>
            <person name="Nagy L.G."/>
        </authorList>
    </citation>
    <scope>NUCLEOTIDE SEQUENCE [LARGE SCALE GENOMIC DNA]</scope>
    <source>
        <strain evidence="1 2">SZMC22713</strain>
    </source>
</reference>